<feature type="compositionally biased region" description="Pro residues" evidence="8">
    <location>
        <begin position="358"/>
        <end position="370"/>
    </location>
</feature>
<feature type="compositionally biased region" description="Low complexity" evidence="8">
    <location>
        <begin position="315"/>
        <end position="337"/>
    </location>
</feature>
<dbReference type="Gene3D" id="1.10.720.30">
    <property type="entry name" value="SAP domain"/>
    <property type="match status" value="1"/>
</dbReference>
<name>A0A4Y7LNU2_9CRUS</name>
<feature type="compositionally biased region" description="Low complexity" evidence="8">
    <location>
        <begin position="945"/>
        <end position="959"/>
    </location>
</feature>
<feature type="repeat" description="RPEL" evidence="7">
    <location>
        <begin position="211"/>
        <end position="236"/>
    </location>
</feature>
<dbReference type="SMART" id="SM00707">
    <property type="entry name" value="RPEL"/>
    <property type="match status" value="3"/>
</dbReference>
<feature type="compositionally biased region" description="Low complexity" evidence="8">
    <location>
        <begin position="1040"/>
        <end position="1066"/>
    </location>
</feature>
<evidence type="ECO:0000256" key="3">
    <source>
        <dbReference type="ARBA" id="ARBA00023015"/>
    </source>
</evidence>
<feature type="region of interest" description="Disordered" evidence="8">
    <location>
        <begin position="694"/>
        <end position="728"/>
    </location>
</feature>
<gene>
    <name evidence="10" type="primary">EOG090X04KW</name>
</gene>
<feature type="compositionally biased region" description="Polar residues" evidence="8">
    <location>
        <begin position="992"/>
        <end position="1003"/>
    </location>
</feature>
<feature type="compositionally biased region" description="Polar residues" evidence="8">
    <location>
        <begin position="1"/>
        <end position="10"/>
    </location>
</feature>
<dbReference type="GO" id="GO:0005634">
    <property type="term" value="C:nucleus"/>
    <property type="evidence" value="ECO:0007669"/>
    <property type="project" value="UniProtKB-SubCell"/>
</dbReference>
<feature type="repeat" description="RPEL" evidence="7">
    <location>
        <begin position="165"/>
        <end position="190"/>
    </location>
</feature>
<feature type="compositionally biased region" description="Polar residues" evidence="8">
    <location>
        <begin position="284"/>
        <end position="306"/>
    </location>
</feature>
<dbReference type="Pfam" id="PF02037">
    <property type="entry name" value="SAP"/>
    <property type="match status" value="1"/>
</dbReference>
<dbReference type="PROSITE" id="PS51073">
    <property type="entry name" value="RPEL"/>
    <property type="match status" value="2"/>
</dbReference>
<dbReference type="Pfam" id="PF02755">
    <property type="entry name" value="RPEL"/>
    <property type="match status" value="2"/>
</dbReference>
<feature type="compositionally biased region" description="Polar residues" evidence="8">
    <location>
        <begin position="631"/>
        <end position="641"/>
    </location>
</feature>
<feature type="region of interest" description="Disordered" evidence="8">
    <location>
        <begin position="1"/>
        <end position="21"/>
    </location>
</feature>
<dbReference type="PROSITE" id="PS50800">
    <property type="entry name" value="SAP"/>
    <property type="match status" value="1"/>
</dbReference>
<dbReference type="PANTHER" id="PTHR22793">
    <property type="entry name" value="MYOCARDIN-RELATED TRANSCRIPTION FACTOR-RELATED"/>
    <property type="match status" value="1"/>
</dbReference>
<evidence type="ECO:0000313" key="10">
    <source>
        <dbReference type="EMBL" id="SVE69744.1"/>
    </source>
</evidence>
<feature type="region of interest" description="Disordered" evidence="8">
    <location>
        <begin position="917"/>
        <end position="959"/>
    </location>
</feature>
<dbReference type="SUPFAM" id="SSF68906">
    <property type="entry name" value="SAP domain"/>
    <property type="match status" value="1"/>
</dbReference>
<comment type="subcellular location">
    <subcellularLocation>
        <location evidence="1">Nucleus</location>
    </subcellularLocation>
</comment>
<keyword evidence="3" id="KW-0805">Transcription regulation</keyword>
<proteinExistence type="evidence at transcript level"/>
<evidence type="ECO:0000256" key="6">
    <source>
        <dbReference type="ARBA" id="ARBA00023242"/>
    </source>
</evidence>
<feature type="compositionally biased region" description="Polar residues" evidence="8">
    <location>
        <begin position="836"/>
        <end position="864"/>
    </location>
</feature>
<dbReference type="AlphaFoldDB" id="A0A4Y7LNU2"/>
<feature type="region of interest" description="Disordered" evidence="8">
    <location>
        <begin position="803"/>
        <end position="901"/>
    </location>
</feature>
<dbReference type="InterPro" id="IPR036361">
    <property type="entry name" value="SAP_dom_sf"/>
</dbReference>
<reference evidence="10" key="1">
    <citation type="submission" date="2018-08" db="EMBL/GenBank/DDBJ databases">
        <authorList>
            <person name="Cornetti L."/>
        </authorList>
    </citation>
    <scope>NUCLEOTIDE SEQUENCE</scope>
    <source>
        <strain evidence="10">FI-BAL1-1</strain>
    </source>
</reference>
<dbReference type="PANTHER" id="PTHR22793:SF12">
    <property type="entry name" value="MYOCARDIN-RELATED TRANSCRIPTION FACTOR, ISOFORM H"/>
    <property type="match status" value="1"/>
</dbReference>
<dbReference type="SMART" id="SM00513">
    <property type="entry name" value="SAP"/>
    <property type="match status" value="1"/>
</dbReference>
<feature type="region of interest" description="Disordered" evidence="8">
    <location>
        <begin position="260"/>
        <end position="379"/>
    </location>
</feature>
<feature type="region of interest" description="Disordered" evidence="8">
    <location>
        <begin position="76"/>
        <end position="120"/>
    </location>
</feature>
<feature type="region of interest" description="Disordered" evidence="8">
    <location>
        <begin position="581"/>
        <end position="641"/>
    </location>
</feature>
<dbReference type="InterPro" id="IPR004018">
    <property type="entry name" value="RPEL_repeat"/>
</dbReference>
<feature type="region of interest" description="Disordered" evidence="8">
    <location>
        <begin position="1079"/>
        <end position="1127"/>
    </location>
</feature>
<evidence type="ECO:0000256" key="4">
    <source>
        <dbReference type="ARBA" id="ARBA00023054"/>
    </source>
</evidence>
<dbReference type="EMBL" id="LR000125">
    <property type="protein sequence ID" value="SVE69744.1"/>
    <property type="molecule type" value="mRNA"/>
</dbReference>
<keyword evidence="4" id="KW-0175">Coiled coil</keyword>
<feature type="compositionally biased region" description="Low complexity" evidence="8">
    <location>
        <begin position="1102"/>
        <end position="1116"/>
    </location>
</feature>
<feature type="compositionally biased region" description="Low complexity" evidence="8">
    <location>
        <begin position="502"/>
        <end position="547"/>
    </location>
</feature>
<evidence type="ECO:0000259" key="9">
    <source>
        <dbReference type="PROSITE" id="PS50800"/>
    </source>
</evidence>
<keyword evidence="5" id="KW-0804">Transcription</keyword>
<feature type="compositionally biased region" description="Low complexity" evidence="8">
    <location>
        <begin position="597"/>
        <end position="615"/>
    </location>
</feature>
<dbReference type="Gene3D" id="6.10.150.10">
    <property type="match status" value="1"/>
</dbReference>
<feature type="compositionally biased region" description="Pro residues" evidence="8">
    <location>
        <begin position="933"/>
        <end position="944"/>
    </location>
</feature>
<protein>
    <submittedName>
        <fullName evidence="10">EOG090X04KW</fullName>
    </submittedName>
</protein>
<dbReference type="Gene3D" id="6.10.140.2040">
    <property type="match status" value="1"/>
</dbReference>
<evidence type="ECO:0000256" key="7">
    <source>
        <dbReference type="PROSITE-ProRule" id="PRU00401"/>
    </source>
</evidence>
<feature type="domain" description="SAP" evidence="9">
    <location>
        <begin position="553"/>
        <end position="587"/>
    </location>
</feature>
<feature type="compositionally biased region" description="Low complexity" evidence="8">
    <location>
        <begin position="1004"/>
        <end position="1016"/>
    </location>
</feature>
<evidence type="ECO:0000256" key="1">
    <source>
        <dbReference type="ARBA" id="ARBA00004123"/>
    </source>
</evidence>
<feature type="region of interest" description="Disordered" evidence="8">
    <location>
        <begin position="989"/>
        <end position="1018"/>
    </location>
</feature>
<keyword evidence="6" id="KW-0539">Nucleus</keyword>
<accession>A0A4Y7LNU2</accession>
<feature type="compositionally biased region" description="Low complexity" evidence="8">
    <location>
        <begin position="803"/>
        <end position="835"/>
    </location>
</feature>
<feature type="compositionally biased region" description="Pro residues" evidence="8">
    <location>
        <begin position="338"/>
        <end position="349"/>
    </location>
</feature>
<dbReference type="InterPro" id="IPR043451">
    <property type="entry name" value="Myocardin-like"/>
</dbReference>
<dbReference type="GO" id="GO:0003713">
    <property type="term" value="F:transcription coactivator activity"/>
    <property type="evidence" value="ECO:0007669"/>
    <property type="project" value="TreeGrafter"/>
</dbReference>
<feature type="region of interest" description="Disordered" evidence="8">
    <location>
        <begin position="502"/>
        <end position="554"/>
    </location>
</feature>
<organism evidence="10">
    <name type="scientific">Eubosmina coregoni</name>
    <dbReference type="NCBI Taxonomy" id="186181"/>
    <lineage>
        <taxon>Eukaryota</taxon>
        <taxon>Metazoa</taxon>
        <taxon>Ecdysozoa</taxon>
        <taxon>Arthropoda</taxon>
        <taxon>Crustacea</taxon>
        <taxon>Branchiopoda</taxon>
        <taxon>Diplostraca</taxon>
        <taxon>Cladocera</taxon>
        <taxon>Anomopoda</taxon>
        <taxon>Bosminidae</taxon>
        <taxon>Eubosmina</taxon>
    </lineage>
</organism>
<feature type="region of interest" description="Disordered" evidence="8">
    <location>
        <begin position="392"/>
        <end position="428"/>
    </location>
</feature>
<feature type="region of interest" description="Disordered" evidence="8">
    <location>
        <begin position="1038"/>
        <end position="1066"/>
    </location>
</feature>
<feature type="compositionally biased region" description="Low complexity" evidence="8">
    <location>
        <begin position="882"/>
        <end position="901"/>
    </location>
</feature>
<evidence type="ECO:0000256" key="5">
    <source>
        <dbReference type="ARBA" id="ARBA00023163"/>
    </source>
</evidence>
<keyword evidence="2" id="KW-0677">Repeat</keyword>
<dbReference type="GO" id="GO:0045944">
    <property type="term" value="P:positive regulation of transcription by RNA polymerase II"/>
    <property type="evidence" value="ECO:0007669"/>
    <property type="project" value="TreeGrafter"/>
</dbReference>
<feature type="compositionally biased region" description="Basic and acidic residues" evidence="8">
    <location>
        <begin position="106"/>
        <end position="120"/>
    </location>
</feature>
<evidence type="ECO:0000256" key="8">
    <source>
        <dbReference type="SAM" id="MobiDB-lite"/>
    </source>
</evidence>
<evidence type="ECO:0000256" key="2">
    <source>
        <dbReference type="ARBA" id="ARBA00022737"/>
    </source>
</evidence>
<feature type="compositionally biased region" description="Basic residues" evidence="8">
    <location>
        <begin position="394"/>
        <end position="411"/>
    </location>
</feature>
<sequence length="1182" mass="127402">MPVSTLTNDPAPSASSTNVSNCNCSSCRVGDDGPCVEESQSDRRWTVHLDRDLLHFLITVYPNWFHQELKGCIMSEPGGGSDKSEDSSSSDSETGAATGPSSSPPRVDDSPLQKSMDRNKQSLKVKLMMRRPYMQLVDQGIMPPLKTPASFHEQRQKLQRAKMGDLLKHKIQHRPDRTELIRQHILEADTGKVDPSLAEKQRMLKRARLADSLNDQLSHRPGPLELIQKNILHTDENVERAVKEGQIPFRATCEGSAIRPTHPFRYVTPEGDDSSSEGGLSPSQDGSLDGSSTNGAVPLPGTSSAGASAICQGGSPSTMASSPSSLSSVASPPAAMEPSPPPPPPPLPPVIKIKQEPVAPPPPPPPPPPALTLSSGPTGAPVVVKTAMEIAAKNRNRKKSKQKCPPKPRTIKFHEYKGPPNAQKQQPAVPSDVETSYELLLQQQQLFLQWQLEWQHKYPQIILPAKATGVGPNGASSSVSTAGEVANNLATFLAATAAQQPTTAVSSAPTPPQTTTSNSEAPPSTSSVASATSTATAATRNSSSSNSQQLTRLEDMKVSDLKAELKKRNLPVSGSKPQLIERLRPFVNGEELSPAPSKSTSRRGSQSSQILQQQQMMADDGPMPSPPPPLSNASRRVSCSSLEGSISSYRAGSNDMMLPSLSPASSPAVSCCMSPGPSSVRPPSINMDMDIEMNDASNGSATLDGGDVKLEAPPTPPPLPSSLQQQQPAEQQIDDLVRGLQKEQQVLMEQQQMLRLQVAEEHQPTPQTTQLVNDPKMQQRLLLQQHLQLKIQQQQIQQQLEQLQQLQQHGSGPSSPAPTKTTSSRATARAGRNASKLQSTRTIAPATPSQSSEQQQSFNPTADTTLRRPPPPNYSEASRLLQQQPSTSASSSSSSKPRVSIKSQLVDDVLDILIRNGELPPSAAHDPVTPTTPRDPPPMPPPLPSHLLSKQQQQQQQQLPTEIKFPYIDINDLGLDLDSLGEAMELGVYDNHPTTSTSQHQGRQPQSSSTTPTATTMDEGSAMEMDVADWLDTLLPPLAGSQPLSSGSSVASSTSSTTSGFSSIGSDHLQQHPYLLQQHLQQQQLQHSVANNNNPFSMPHHQQLQQQQEQLQQQQQMLNSSGGVLPAHHLSNQQQHHISGDPLFSSLSSDPYTDLFALDDTDMKLPTGLGNTLSWDRLDFTA</sequence>
<dbReference type="InterPro" id="IPR003034">
    <property type="entry name" value="SAP_dom"/>
</dbReference>